<dbReference type="GO" id="GO:0009432">
    <property type="term" value="P:SOS response"/>
    <property type="evidence" value="ECO:0007669"/>
    <property type="project" value="TreeGrafter"/>
</dbReference>
<dbReference type="PANTHER" id="PTHR11076">
    <property type="entry name" value="DNA REPAIR POLYMERASE UMUC / TRANSFERASE FAMILY MEMBER"/>
    <property type="match status" value="1"/>
</dbReference>
<dbReference type="Pfam" id="PF11799">
    <property type="entry name" value="IMS_C"/>
    <property type="match status" value="1"/>
</dbReference>
<evidence type="ECO:0000256" key="11">
    <source>
        <dbReference type="ARBA" id="ARBA00022842"/>
    </source>
</evidence>
<dbReference type="PANTHER" id="PTHR11076:SF33">
    <property type="entry name" value="DNA POLYMERASE KAPPA"/>
    <property type="match status" value="1"/>
</dbReference>
<comment type="catalytic activity">
    <reaction evidence="15 16">
        <text>DNA(n) + a 2'-deoxyribonucleoside 5'-triphosphate = DNA(n+1) + diphosphate</text>
        <dbReference type="Rhea" id="RHEA:22508"/>
        <dbReference type="Rhea" id="RHEA-COMP:17339"/>
        <dbReference type="Rhea" id="RHEA-COMP:17340"/>
        <dbReference type="ChEBI" id="CHEBI:33019"/>
        <dbReference type="ChEBI" id="CHEBI:61560"/>
        <dbReference type="ChEBI" id="CHEBI:173112"/>
        <dbReference type="EC" id="2.7.7.7"/>
    </reaction>
</comment>
<keyword evidence="5 16" id="KW-0963">Cytoplasm</keyword>
<keyword evidence="12 16" id="KW-0239">DNA-directed DNA polymerase</keyword>
<organism evidence="18 19">
    <name type="scientific">Dictyobacter arantiisoli</name>
    <dbReference type="NCBI Taxonomy" id="2014874"/>
    <lineage>
        <taxon>Bacteria</taxon>
        <taxon>Bacillati</taxon>
        <taxon>Chloroflexota</taxon>
        <taxon>Ktedonobacteria</taxon>
        <taxon>Ktedonobacterales</taxon>
        <taxon>Dictyobacteraceae</taxon>
        <taxon>Dictyobacter</taxon>
    </lineage>
</organism>
<keyword evidence="4 16" id="KW-0515">Mutator protein</keyword>
<evidence type="ECO:0000256" key="5">
    <source>
        <dbReference type="ARBA" id="ARBA00022490"/>
    </source>
</evidence>
<name>A0A5A5TCK4_9CHLR</name>
<evidence type="ECO:0000256" key="13">
    <source>
        <dbReference type="ARBA" id="ARBA00023125"/>
    </source>
</evidence>
<feature type="active site" evidence="16">
    <location>
        <position position="107"/>
    </location>
</feature>
<dbReference type="Pfam" id="PF00817">
    <property type="entry name" value="IMS"/>
    <property type="match status" value="1"/>
</dbReference>
<keyword evidence="13 16" id="KW-0238">DNA-binding</keyword>
<dbReference type="Pfam" id="PF21999">
    <property type="entry name" value="IMS_HHH_1"/>
    <property type="match status" value="1"/>
</dbReference>
<dbReference type="EMBL" id="BIXY01000030">
    <property type="protein sequence ID" value="GCF08763.1"/>
    <property type="molecule type" value="Genomic_DNA"/>
</dbReference>
<dbReference type="Gene3D" id="3.30.1490.100">
    <property type="entry name" value="DNA polymerase, Y-family, little finger domain"/>
    <property type="match status" value="1"/>
</dbReference>
<dbReference type="GO" id="GO:0003684">
    <property type="term" value="F:damaged DNA binding"/>
    <property type="evidence" value="ECO:0007669"/>
    <property type="project" value="InterPro"/>
</dbReference>
<evidence type="ECO:0000259" key="17">
    <source>
        <dbReference type="PROSITE" id="PS50173"/>
    </source>
</evidence>
<evidence type="ECO:0000256" key="6">
    <source>
        <dbReference type="ARBA" id="ARBA00022679"/>
    </source>
</evidence>
<dbReference type="InterPro" id="IPR022880">
    <property type="entry name" value="DNApol_IV"/>
</dbReference>
<dbReference type="InterPro" id="IPR017961">
    <property type="entry name" value="DNA_pol_Y-fam_little_finger"/>
</dbReference>
<evidence type="ECO:0000256" key="16">
    <source>
        <dbReference type="HAMAP-Rule" id="MF_01113"/>
    </source>
</evidence>
<dbReference type="GO" id="GO:0006261">
    <property type="term" value="P:DNA-templated DNA replication"/>
    <property type="evidence" value="ECO:0007669"/>
    <property type="project" value="UniProtKB-UniRule"/>
</dbReference>
<proteinExistence type="inferred from homology"/>
<keyword evidence="14 16" id="KW-0234">DNA repair</keyword>
<dbReference type="InterPro" id="IPR053848">
    <property type="entry name" value="IMS_HHH_1"/>
</dbReference>
<keyword evidence="9 16" id="KW-0479">Metal-binding</keyword>
<dbReference type="GO" id="GO:0000287">
    <property type="term" value="F:magnesium ion binding"/>
    <property type="evidence" value="ECO:0007669"/>
    <property type="project" value="UniProtKB-UniRule"/>
</dbReference>
<dbReference type="SUPFAM" id="SSF100879">
    <property type="entry name" value="Lesion bypass DNA polymerase (Y-family), little finger domain"/>
    <property type="match status" value="1"/>
</dbReference>
<dbReference type="GO" id="GO:0042276">
    <property type="term" value="P:error-prone translesion synthesis"/>
    <property type="evidence" value="ECO:0007669"/>
    <property type="project" value="TreeGrafter"/>
</dbReference>
<comment type="subcellular location">
    <subcellularLocation>
        <location evidence="1 16">Cytoplasm</location>
    </subcellularLocation>
</comment>
<dbReference type="NCBIfam" id="NF002677">
    <property type="entry name" value="PRK02406.1"/>
    <property type="match status" value="1"/>
</dbReference>
<evidence type="ECO:0000256" key="9">
    <source>
        <dbReference type="ARBA" id="ARBA00022723"/>
    </source>
</evidence>
<evidence type="ECO:0000256" key="14">
    <source>
        <dbReference type="ARBA" id="ARBA00023204"/>
    </source>
</evidence>
<dbReference type="GO" id="GO:0006281">
    <property type="term" value="P:DNA repair"/>
    <property type="evidence" value="ECO:0007669"/>
    <property type="project" value="UniProtKB-UniRule"/>
</dbReference>
<dbReference type="InterPro" id="IPR043502">
    <property type="entry name" value="DNA/RNA_pol_sf"/>
</dbReference>
<evidence type="ECO:0000256" key="2">
    <source>
        <dbReference type="ARBA" id="ARBA00010945"/>
    </source>
</evidence>
<dbReference type="OrthoDB" id="9808813at2"/>
<dbReference type="Proteomes" id="UP000322530">
    <property type="component" value="Unassembled WGS sequence"/>
</dbReference>
<dbReference type="InterPro" id="IPR001126">
    <property type="entry name" value="UmuC"/>
</dbReference>
<keyword evidence="7 16" id="KW-0548">Nucleotidyltransferase</keyword>
<evidence type="ECO:0000256" key="10">
    <source>
        <dbReference type="ARBA" id="ARBA00022763"/>
    </source>
</evidence>
<accession>A0A5A5TCK4</accession>
<evidence type="ECO:0000256" key="1">
    <source>
        <dbReference type="ARBA" id="ARBA00004496"/>
    </source>
</evidence>
<evidence type="ECO:0000256" key="3">
    <source>
        <dbReference type="ARBA" id="ARBA00011245"/>
    </source>
</evidence>
<keyword evidence="11 16" id="KW-0460">Magnesium</keyword>
<dbReference type="RefSeq" id="WP_149401742.1">
    <property type="nucleotide sequence ID" value="NZ_BIXY01000030.1"/>
</dbReference>
<evidence type="ECO:0000256" key="8">
    <source>
        <dbReference type="ARBA" id="ARBA00022705"/>
    </source>
</evidence>
<evidence type="ECO:0000256" key="7">
    <source>
        <dbReference type="ARBA" id="ARBA00022695"/>
    </source>
</evidence>
<dbReference type="Gene3D" id="3.40.1170.60">
    <property type="match status" value="1"/>
</dbReference>
<evidence type="ECO:0000313" key="18">
    <source>
        <dbReference type="EMBL" id="GCF08763.1"/>
    </source>
</evidence>
<comment type="caution">
    <text evidence="18">The sequence shown here is derived from an EMBL/GenBank/DDBJ whole genome shotgun (WGS) entry which is preliminary data.</text>
</comment>
<feature type="site" description="Substrate discrimination" evidence="16">
    <location>
        <position position="16"/>
    </location>
</feature>
<dbReference type="FunFam" id="3.30.1490.100:FF:000004">
    <property type="entry name" value="DNA polymerase IV"/>
    <property type="match status" value="1"/>
</dbReference>
<dbReference type="EC" id="2.7.7.7" evidence="16"/>
<evidence type="ECO:0000256" key="12">
    <source>
        <dbReference type="ARBA" id="ARBA00022932"/>
    </source>
</evidence>
<dbReference type="InterPro" id="IPR050116">
    <property type="entry name" value="DNA_polymerase-Y"/>
</dbReference>
<dbReference type="FunFam" id="3.40.1170.60:FF:000001">
    <property type="entry name" value="DNA polymerase IV"/>
    <property type="match status" value="1"/>
</dbReference>
<comment type="subunit">
    <text evidence="3 16">Monomer.</text>
</comment>
<dbReference type="InterPro" id="IPR043128">
    <property type="entry name" value="Rev_trsase/Diguanyl_cyclase"/>
</dbReference>
<sequence length="369" mass="41601">MELIRKIIHVDMDAFYASIEQRDHPEWRGKPLVVGGDPNRRGVVATCSYEARRYGIHSAMAAQQAYQRCPHAIFIRPRFDVYHAVSAQIMQIFHSYTELVEPLSLDEAYLDVTHNLRGIAAGTHVAQAIKAQIYQETGLTASAGVSYNKFIAKLASDYRKPDGLTVVSPQQAVRFLEGISIDKFFGVGKVTAARLRELDIETGADLKRLSEAELQRILHKQGSVLYHYVRGEDDRPVQPARVRKSVGKETTLSEDLDDPEELLLLMSQMAEQVARRLHELQLLGKTITLKLRWSDFQRLTRSITIPDATQDARTIVNILTPVLLNQMQTGQQRVRLIGVTVSHLITSAEANQPAQIYPLPLWDEDAWLA</sequence>
<keyword evidence="19" id="KW-1185">Reference proteome</keyword>
<dbReference type="Gene3D" id="3.30.70.270">
    <property type="match status" value="1"/>
</dbReference>
<evidence type="ECO:0000256" key="4">
    <source>
        <dbReference type="ARBA" id="ARBA00022457"/>
    </source>
</evidence>
<comment type="cofactor">
    <cofactor evidence="16">
        <name>Mg(2+)</name>
        <dbReference type="ChEBI" id="CHEBI:18420"/>
    </cofactor>
    <text evidence="16">Binds 2 magnesium ions per subunit.</text>
</comment>
<dbReference type="Gene3D" id="1.10.150.20">
    <property type="entry name" value="5' to 3' exonuclease, C-terminal subdomain"/>
    <property type="match status" value="1"/>
</dbReference>
<dbReference type="NCBIfam" id="NF010731">
    <property type="entry name" value="PRK14133.1"/>
    <property type="match status" value="1"/>
</dbReference>
<dbReference type="InterPro" id="IPR036775">
    <property type="entry name" value="DNA_pol_Y-fam_lit_finger_sf"/>
</dbReference>
<feature type="binding site" evidence="16">
    <location>
        <position position="106"/>
    </location>
    <ligand>
        <name>Mg(2+)</name>
        <dbReference type="ChEBI" id="CHEBI:18420"/>
    </ligand>
</feature>
<dbReference type="GO" id="GO:0005829">
    <property type="term" value="C:cytosol"/>
    <property type="evidence" value="ECO:0007669"/>
    <property type="project" value="TreeGrafter"/>
</dbReference>
<dbReference type="PROSITE" id="PS50173">
    <property type="entry name" value="UMUC"/>
    <property type="match status" value="1"/>
</dbReference>
<feature type="domain" description="UmuC" evidence="17">
    <location>
        <begin position="7"/>
        <end position="188"/>
    </location>
</feature>
<gene>
    <name evidence="16 18" type="primary">dinB</name>
    <name evidence="18" type="ORF">KDI_23270</name>
</gene>
<dbReference type="SUPFAM" id="SSF56672">
    <property type="entry name" value="DNA/RNA polymerases"/>
    <property type="match status" value="1"/>
</dbReference>
<keyword evidence="6 16" id="KW-0808">Transferase</keyword>
<dbReference type="HAMAP" id="MF_01113">
    <property type="entry name" value="DNApol_IV"/>
    <property type="match status" value="1"/>
</dbReference>
<comment type="function">
    <text evidence="16">Poorly processive, error-prone DNA polymerase involved in untargeted mutagenesis. Copies undamaged DNA at stalled replication forks, which arise in vivo from mismatched or misaligned primer ends. These misaligned primers can be extended by PolIV. Exhibits no 3'-5' exonuclease (proofreading) activity. May be involved in translesional synthesis, in conjunction with the beta clamp from PolIII.</text>
</comment>
<dbReference type="GO" id="GO:0003887">
    <property type="term" value="F:DNA-directed DNA polymerase activity"/>
    <property type="evidence" value="ECO:0007669"/>
    <property type="project" value="UniProtKB-UniRule"/>
</dbReference>
<comment type="similarity">
    <text evidence="2 16">Belongs to the DNA polymerase type-Y family.</text>
</comment>
<protein>
    <recommendedName>
        <fullName evidence="16">DNA polymerase IV</fullName>
        <shortName evidence="16">Pol IV</shortName>
        <ecNumber evidence="16">2.7.7.7</ecNumber>
    </recommendedName>
</protein>
<keyword evidence="10 16" id="KW-0227">DNA damage</keyword>
<feature type="binding site" evidence="16">
    <location>
        <position position="11"/>
    </location>
    <ligand>
        <name>Mg(2+)</name>
        <dbReference type="ChEBI" id="CHEBI:18420"/>
    </ligand>
</feature>
<dbReference type="CDD" id="cd03586">
    <property type="entry name" value="PolY_Pol_IV_kappa"/>
    <property type="match status" value="1"/>
</dbReference>
<evidence type="ECO:0000256" key="15">
    <source>
        <dbReference type="ARBA" id="ARBA00049244"/>
    </source>
</evidence>
<evidence type="ECO:0000313" key="19">
    <source>
        <dbReference type="Proteomes" id="UP000322530"/>
    </source>
</evidence>
<keyword evidence="8 16" id="KW-0235">DNA replication</keyword>
<dbReference type="AlphaFoldDB" id="A0A5A5TCK4"/>
<reference evidence="18 19" key="1">
    <citation type="submission" date="2019-01" db="EMBL/GenBank/DDBJ databases">
        <title>Draft genome sequence of Dictyobacter sp. Uno17.</title>
        <authorList>
            <person name="Wang C.M."/>
            <person name="Zheng Y."/>
            <person name="Sakai Y."/>
            <person name="Abe K."/>
            <person name="Yokota A."/>
            <person name="Yabe S."/>
        </authorList>
    </citation>
    <scope>NUCLEOTIDE SEQUENCE [LARGE SCALE GENOMIC DNA]</scope>
    <source>
        <strain evidence="18 19">Uno17</strain>
    </source>
</reference>